<proteinExistence type="predicted"/>
<evidence type="ECO:0000256" key="2">
    <source>
        <dbReference type="SAM" id="MobiDB-lite"/>
    </source>
</evidence>
<organism evidence="3 4">
    <name type="scientific">Carpediemonas membranifera</name>
    <dbReference type="NCBI Taxonomy" id="201153"/>
    <lineage>
        <taxon>Eukaryota</taxon>
        <taxon>Metamonada</taxon>
        <taxon>Carpediemonas-like organisms</taxon>
        <taxon>Carpediemonas</taxon>
    </lineage>
</organism>
<feature type="compositionally biased region" description="Acidic residues" evidence="2">
    <location>
        <begin position="368"/>
        <end position="379"/>
    </location>
</feature>
<dbReference type="AlphaFoldDB" id="A0A8J6AQV9"/>
<sequence>MLDLFTWLEEATEFDKKELMTKINAAASAKGKCDVLRALLLPRRDLLATVIKERTLLSEIVYTGVNLKRIATFFRLTRQETEDMKKDLKAQFMATMKLNEGERVTGEHKKTLKQVLGGDTFTHLYDGEVESARIRVKKSIREARMKTNARLECELAKEEDEDIRDCTRVQMMKLADEEDRKELEKEMEYTRESKYDVVWERVYDEICGTRRVRARRDNAPCPGEDHADHVLQRYLWADQIDTQALTGEKTLTTRLPAEARVVRRVTASLISAQKTEIQSLKEQVERLKKQVTDERRDHFLECRRIHHEHDVGYLASCDVSFAASPMPPQSGTLSRTSCPRRATNEPEASMSVKRKALFITPEKARPEDSEEETEEEQEEAKEKRGEAEEETVNTCDACIQNEPETQTRITSEAAVQTCINVEALTTNCTAIHVKSDGNCVAYCLQAIELGGRVDGDFEKWQRGLCQSVKAKYWSKKNVTERSLTDPDSGYYNSNAIRVWARKQKRNILVVQSYDGYNGMQGISAILYLFDGTTMLAPDADLWGLTDNFAIVIEGDPAHATLYQKKCEVVEIE</sequence>
<dbReference type="EMBL" id="JAHDYR010000042">
    <property type="protein sequence ID" value="KAG9391936.1"/>
    <property type="molecule type" value="Genomic_DNA"/>
</dbReference>
<accession>A0A8J6AQV9</accession>
<feature type="region of interest" description="Disordered" evidence="2">
    <location>
        <begin position="328"/>
        <end position="388"/>
    </location>
</feature>
<comment type="caution">
    <text evidence="3">The sequence shown here is derived from an EMBL/GenBank/DDBJ whole genome shotgun (WGS) entry which is preliminary data.</text>
</comment>
<protein>
    <submittedName>
        <fullName evidence="3">Uncharacterized protein</fullName>
    </submittedName>
</protein>
<keyword evidence="4" id="KW-1185">Reference proteome</keyword>
<name>A0A8J6AQV9_9EUKA</name>
<dbReference type="Proteomes" id="UP000717585">
    <property type="component" value="Unassembled WGS sequence"/>
</dbReference>
<keyword evidence="1" id="KW-0175">Coiled coil</keyword>
<evidence type="ECO:0000313" key="3">
    <source>
        <dbReference type="EMBL" id="KAG9391936.1"/>
    </source>
</evidence>
<gene>
    <name evidence="3" type="ORF">J8273_6737</name>
</gene>
<evidence type="ECO:0000256" key="1">
    <source>
        <dbReference type="SAM" id="Coils"/>
    </source>
</evidence>
<reference evidence="3" key="1">
    <citation type="submission" date="2021-05" db="EMBL/GenBank/DDBJ databases">
        <title>A free-living protist that lacks canonical eukaryotic 1 DNA replication and segregation systems.</title>
        <authorList>
            <person name="Salas-Leiva D.E."/>
            <person name="Tromer E.C."/>
            <person name="Curtis B.A."/>
            <person name="Jerlstrom-Hultqvist J."/>
            <person name="Kolisko M."/>
            <person name="Yi Z."/>
            <person name="Salas-Leiva J.S."/>
            <person name="Gallot-Lavallee L."/>
            <person name="Kops G.J.P.L."/>
            <person name="Archibald J.M."/>
            <person name="Simpson A.G.B."/>
            <person name="Roger A.J."/>
        </authorList>
    </citation>
    <scope>NUCLEOTIDE SEQUENCE</scope>
    <source>
        <strain evidence="3">BICM</strain>
    </source>
</reference>
<evidence type="ECO:0000313" key="4">
    <source>
        <dbReference type="Proteomes" id="UP000717585"/>
    </source>
</evidence>
<feature type="coiled-coil region" evidence="1">
    <location>
        <begin position="270"/>
        <end position="297"/>
    </location>
</feature>